<organism evidence="2 3">
    <name type="scientific">Caenorhabditis nigoni</name>
    <dbReference type="NCBI Taxonomy" id="1611254"/>
    <lineage>
        <taxon>Eukaryota</taxon>
        <taxon>Metazoa</taxon>
        <taxon>Ecdysozoa</taxon>
        <taxon>Nematoda</taxon>
        <taxon>Chromadorea</taxon>
        <taxon>Rhabditida</taxon>
        <taxon>Rhabditina</taxon>
        <taxon>Rhabditomorpha</taxon>
        <taxon>Rhabditoidea</taxon>
        <taxon>Rhabditidae</taxon>
        <taxon>Peloderinae</taxon>
        <taxon>Caenorhabditis</taxon>
    </lineage>
</organism>
<feature type="compositionally biased region" description="Acidic residues" evidence="1">
    <location>
        <begin position="53"/>
        <end position="91"/>
    </location>
</feature>
<reference evidence="3" key="1">
    <citation type="submission" date="2017-10" db="EMBL/GenBank/DDBJ databases">
        <title>Rapid genome shrinkage in a self-fertile nematode reveals novel sperm competition proteins.</title>
        <authorList>
            <person name="Yin D."/>
            <person name="Schwarz E.M."/>
            <person name="Thomas C.G."/>
            <person name="Felde R.L."/>
            <person name="Korf I.F."/>
            <person name="Cutter A.D."/>
            <person name="Schartner C.M."/>
            <person name="Ralston E.J."/>
            <person name="Meyer B.J."/>
            <person name="Haag E.S."/>
        </authorList>
    </citation>
    <scope>NUCLEOTIDE SEQUENCE [LARGE SCALE GENOMIC DNA]</scope>
    <source>
        <strain evidence="3">JU1422</strain>
    </source>
</reference>
<evidence type="ECO:0000313" key="3">
    <source>
        <dbReference type="Proteomes" id="UP000230233"/>
    </source>
</evidence>
<dbReference type="EMBL" id="PDUG01000016">
    <property type="protein sequence ID" value="PIC12974.1"/>
    <property type="molecule type" value="Genomic_DNA"/>
</dbReference>
<dbReference type="Proteomes" id="UP000230233">
    <property type="component" value="Unassembled WGS sequence"/>
</dbReference>
<evidence type="ECO:0000256" key="1">
    <source>
        <dbReference type="SAM" id="MobiDB-lite"/>
    </source>
</evidence>
<protein>
    <submittedName>
        <fullName evidence="2">Uncharacterized protein</fullName>
    </submittedName>
</protein>
<feature type="region of interest" description="Disordered" evidence="1">
    <location>
        <begin position="1"/>
        <end position="93"/>
    </location>
</feature>
<keyword evidence="3" id="KW-1185">Reference proteome</keyword>
<gene>
    <name evidence="2" type="ORF">B9Z55_028058</name>
</gene>
<accession>A0A2G5SD47</accession>
<name>A0A2G5SD47_9PELO</name>
<comment type="caution">
    <text evidence="2">The sequence shown here is derived from an EMBL/GenBank/DDBJ whole genome shotgun (WGS) entry which is preliminary data.</text>
</comment>
<dbReference type="AlphaFoldDB" id="A0A2G5SD47"/>
<proteinExistence type="predicted"/>
<evidence type="ECO:0000313" key="2">
    <source>
        <dbReference type="EMBL" id="PIC12974.1"/>
    </source>
</evidence>
<sequence>MSDHEDENIDPAFDPLNPTWPPLFDRTDRSPFSPLRPAQYLENEPEFGYVPVFDEDDEEEEEEEEEEDEEDDEGEYFLLDGNDESNDEEDVRAENREIRQEIEEQFDFFRNLANRIGQNNEPREEVHRDGAVMNGMERNIANIEGPVAVENDEDNNLEPVRNQEGNENAEIGNVGRNHDWPLEVLARVFRVELNVLEMALEFEAVVENFEAIDLEDDEF</sequence>